<dbReference type="PANTHER" id="PTHR43806">
    <property type="entry name" value="PEPTIDASE S8"/>
    <property type="match status" value="1"/>
</dbReference>
<dbReference type="Gene3D" id="2.60.120.260">
    <property type="entry name" value="Galactose-binding domain-like"/>
    <property type="match status" value="1"/>
</dbReference>
<keyword evidence="4" id="KW-0720">Serine protease</keyword>
<organism evidence="7">
    <name type="scientific">marine sediment metagenome</name>
    <dbReference type="NCBI Taxonomy" id="412755"/>
    <lineage>
        <taxon>unclassified sequences</taxon>
        <taxon>metagenomes</taxon>
        <taxon>ecological metagenomes</taxon>
    </lineage>
</organism>
<dbReference type="PRINTS" id="PR00723">
    <property type="entry name" value="SUBTILISIN"/>
</dbReference>
<gene>
    <name evidence="7" type="ORF">LCGC14_0589300</name>
</gene>
<evidence type="ECO:0000256" key="1">
    <source>
        <dbReference type="ARBA" id="ARBA00011073"/>
    </source>
</evidence>
<dbReference type="GO" id="GO:0006508">
    <property type="term" value="P:proteolysis"/>
    <property type="evidence" value="ECO:0007669"/>
    <property type="project" value="UniProtKB-KW"/>
</dbReference>
<keyword evidence="5" id="KW-1133">Transmembrane helix</keyword>
<evidence type="ECO:0000256" key="2">
    <source>
        <dbReference type="ARBA" id="ARBA00022670"/>
    </source>
</evidence>
<dbReference type="InterPro" id="IPR050131">
    <property type="entry name" value="Peptidase_S8_subtilisin-like"/>
</dbReference>
<dbReference type="PROSITE" id="PS00136">
    <property type="entry name" value="SUBTILASE_ASP"/>
    <property type="match status" value="1"/>
</dbReference>
<dbReference type="Pfam" id="PF00082">
    <property type="entry name" value="Peptidase_S8"/>
    <property type="match status" value="2"/>
</dbReference>
<feature type="transmembrane region" description="Helical" evidence="5">
    <location>
        <begin position="1403"/>
        <end position="1423"/>
    </location>
</feature>
<accession>A0A0F9RDV8</accession>
<feature type="domain" description="Peptidase S8/S53" evidence="6">
    <location>
        <begin position="109"/>
        <end position="173"/>
    </location>
</feature>
<sequence>MDVNVKSSSTYQEEVIIFFNKPSYNNTVISRFEFYGGTVKKEWNGTFISFSGFSAVMPSETNISLFQTEFPDVRIEDDEIVEAQMNYASIQSGVSNSTWYKNGFKGNTNSSIAVLDTGVDSDHLFFPNGYNTVNLSGDIVAWENFIDESPISDDNGHGTFISSIISGTGITQYNSSAPTILKINRSYSHMNLFNEYSVSKNYTFKISSFNASKTNSDIVINSSWNIEVGGIDAFWVELYYNNELMNYSYNNITNKHYTINYSLTSDTLGVYDIYLKYHKQIQSKPIFSINVTVSYFPEFFIKNYTYFTGIANATKIVAYKILNQSGFGHTSDLISAFSSILLNRSRYHVLGVSLSVGTLGDDVVAINMVIDEVIEKGILVVIASGNNGIEQTNSLNRLAQNKNAIVVGAINDKDQVTSYSSMGGVFENITRPDIVAPGGSKISGHRSIISADVGRDKVTASYGTSIATAIVSSALNILIEAKWNNWDNWNQLNLTKWVKYIKGFLLMTASETNLEREDDPSTVVDENDYSPTLSSAPLYTGIKDIHEGYGRINVQAAIEALTKSMSVNTTLNGTLISSQENPLGTHVIARQINFTKDKQYAFELSLTDASSNFDILLFSNETNRYGEPILLESTRKLTGNFDYFYFTPKENQTNCVVTIKAIDGQSFFTLNISEVKNDFVPELKVPEINFISGAKNTTVLSQQEYLGMEPKKNYSIDSFRFYIEYYDNDTRNVPPQEVYVSILETSKNFSMTQFFPFDDNYTDGVLFISDYIQFSTSGVYQYSFIGSDGKFKVKYPGTGYLNISIEFPTESIPFPNYHNFNDGIDNWTFTGTGWNSLQQDNNNDNRSRLYENKWNSVYFGVSHEYPKNYTYQPFRLTIDPYPNGSMISPLFNLTHLNEDFTRPFAKFGLRTSLNAGDFIYLQINLNWTGWNTLRTYTDEEKDWFLEEINLTQYIGNFIQFRFETSLDDTFDTINYKGFMLDYFAIENYTNRYSPSILFNINNHISSLQGSKFQEFTFSCEYYDLDGNYPEFIYLEIDNINYTMYNIYGDWNANSTNFRDSGILFIKSIQLDEITNQSFRFHVSDGKYLNKTQWFNKDNTLFEFIDPIPLQFKEFKDNKLIGYNFSSKDLSDYYVSGTPIPKEMTAWLNGDNTWHPIIRLGQYMLYGGLGQSYGGSEQGYGPNWDIKLITRPLYVRSEYDVYLEFDFDISLQNEFFLTEGFDLCNVSISKDSGETWVLLKEYTYDLDDLTGIGRIDISQYVDEEIMIMFRLNSNENIGGLGYGWLLSNIYIGYDKTTDFIAPEIDIISPEPDITVKSTILIEASLSDNVKLDESRIYIFLNNNSVDRNNLRFDINMSILEFNWDTTQSHDGRYEIKIVAYDKEGNKGETSIVIIVNNLKWWQEWWPYLIIIGLVVVIGIVLFFVSEKGGKIWVHKIRNMRAERIRLKYVDKNQTIKRIELIKQHDEFKRPLTLHCKSCKSWFVSSKFDIICPVCEHDQIYAAYNCENCGRWWWKEEPGENYYCKNKVCKGVRLIRREKEDIQTLLTREGKFLRKFKTKKKKYSILDG</sequence>
<comment type="caution">
    <text evidence="7">The sequence shown here is derived from an EMBL/GenBank/DDBJ whole genome shotgun (WGS) entry which is preliminary data.</text>
</comment>
<dbReference type="PROSITE" id="PS51892">
    <property type="entry name" value="SUBTILASE"/>
    <property type="match status" value="1"/>
</dbReference>
<dbReference type="InterPro" id="IPR023827">
    <property type="entry name" value="Peptidase_S8_Asp-AS"/>
</dbReference>
<name>A0A0F9RDV8_9ZZZZ</name>
<evidence type="ECO:0000256" key="5">
    <source>
        <dbReference type="SAM" id="Phobius"/>
    </source>
</evidence>
<evidence type="ECO:0000259" key="6">
    <source>
        <dbReference type="Pfam" id="PF00082"/>
    </source>
</evidence>
<feature type="domain" description="Peptidase S8/S53" evidence="6">
    <location>
        <begin position="306"/>
        <end position="512"/>
    </location>
</feature>
<keyword evidence="5" id="KW-0472">Membrane</keyword>
<keyword evidence="2" id="KW-0645">Protease</keyword>
<dbReference type="Pfam" id="PF17957">
    <property type="entry name" value="Big_7"/>
    <property type="match status" value="1"/>
</dbReference>
<dbReference type="InterPro" id="IPR036852">
    <property type="entry name" value="Peptidase_S8/S53_dom_sf"/>
</dbReference>
<dbReference type="EMBL" id="LAZR01000915">
    <property type="protein sequence ID" value="KKN54730.1"/>
    <property type="molecule type" value="Genomic_DNA"/>
</dbReference>
<keyword evidence="3" id="KW-0378">Hydrolase</keyword>
<dbReference type="InterPro" id="IPR015500">
    <property type="entry name" value="Peptidase_S8_subtilisin-rel"/>
</dbReference>
<keyword evidence="5" id="KW-0812">Transmembrane</keyword>
<proteinExistence type="inferred from homology"/>
<dbReference type="InterPro" id="IPR000209">
    <property type="entry name" value="Peptidase_S8/S53_dom"/>
</dbReference>
<evidence type="ECO:0000256" key="4">
    <source>
        <dbReference type="ARBA" id="ARBA00022825"/>
    </source>
</evidence>
<dbReference type="PANTHER" id="PTHR43806:SF11">
    <property type="entry name" value="CEREVISIN-RELATED"/>
    <property type="match status" value="1"/>
</dbReference>
<protein>
    <recommendedName>
        <fullName evidence="6">Peptidase S8/S53 domain-containing protein</fullName>
    </recommendedName>
</protein>
<dbReference type="Gene3D" id="3.40.50.200">
    <property type="entry name" value="Peptidase S8/S53 domain"/>
    <property type="match status" value="2"/>
</dbReference>
<reference evidence="7" key="1">
    <citation type="journal article" date="2015" name="Nature">
        <title>Complex archaea that bridge the gap between prokaryotes and eukaryotes.</title>
        <authorList>
            <person name="Spang A."/>
            <person name="Saw J.H."/>
            <person name="Jorgensen S.L."/>
            <person name="Zaremba-Niedzwiedzka K."/>
            <person name="Martijn J."/>
            <person name="Lind A.E."/>
            <person name="van Eijk R."/>
            <person name="Schleper C."/>
            <person name="Guy L."/>
            <person name="Ettema T.J."/>
        </authorList>
    </citation>
    <scope>NUCLEOTIDE SEQUENCE</scope>
</reference>
<dbReference type="SUPFAM" id="SSF52743">
    <property type="entry name" value="Subtilisin-like"/>
    <property type="match status" value="1"/>
</dbReference>
<evidence type="ECO:0000256" key="3">
    <source>
        <dbReference type="ARBA" id="ARBA00022801"/>
    </source>
</evidence>
<dbReference type="InterPro" id="IPR013783">
    <property type="entry name" value="Ig-like_fold"/>
</dbReference>
<comment type="similarity">
    <text evidence="1">Belongs to the peptidase S8 family.</text>
</comment>
<dbReference type="Gene3D" id="2.60.40.10">
    <property type="entry name" value="Immunoglobulins"/>
    <property type="match status" value="1"/>
</dbReference>
<dbReference type="GO" id="GO:0004252">
    <property type="term" value="F:serine-type endopeptidase activity"/>
    <property type="evidence" value="ECO:0007669"/>
    <property type="project" value="InterPro"/>
</dbReference>
<evidence type="ECO:0000313" key="7">
    <source>
        <dbReference type="EMBL" id="KKN54730.1"/>
    </source>
</evidence>